<dbReference type="InterPro" id="IPR044865">
    <property type="entry name" value="MRH_dom"/>
</dbReference>
<keyword evidence="11 18" id="KW-0175">Coiled coil</keyword>
<proteinExistence type="inferred from homology"/>
<dbReference type="GO" id="GO:0005874">
    <property type="term" value="C:microtubule"/>
    <property type="evidence" value="ECO:0000318"/>
    <property type="project" value="GO_Central"/>
</dbReference>
<accession>A0C6L4</accession>
<dbReference type="PANTHER" id="PTHR47968:SF75">
    <property type="entry name" value="CENTROMERE-ASSOCIATED PROTEIN E"/>
    <property type="match status" value="1"/>
</dbReference>
<keyword evidence="13 19" id="KW-0472">Membrane</keyword>
<evidence type="ECO:0000256" key="17">
    <source>
        <dbReference type="PROSITE-ProRule" id="PRU00283"/>
    </source>
</evidence>
<evidence type="ECO:0000256" key="3">
    <source>
        <dbReference type="ARBA" id="ARBA00004394"/>
    </source>
</evidence>
<keyword evidence="6 19" id="KW-0812">Transmembrane</keyword>
<dbReference type="GO" id="GO:0000139">
    <property type="term" value="C:Golgi membrane"/>
    <property type="evidence" value="ECO:0007669"/>
    <property type="project" value="UniProtKB-SubCell"/>
</dbReference>
<evidence type="ECO:0000256" key="14">
    <source>
        <dbReference type="ARBA" id="ARBA00023157"/>
    </source>
</evidence>
<dbReference type="eggNOG" id="KOG0242">
    <property type="taxonomic scope" value="Eukaryota"/>
</dbReference>
<keyword evidence="12" id="KW-0496">Mitochondrion</keyword>
<comment type="similarity">
    <text evidence="4">Belongs to the ATG27 family.</text>
</comment>
<dbReference type="AlphaFoldDB" id="A0C6L4"/>
<feature type="domain" description="Kinesin motor" evidence="20">
    <location>
        <begin position="3"/>
        <end position="350"/>
    </location>
</feature>
<dbReference type="KEGG" id="ptm:GSPATT00035560001"/>
<dbReference type="GO" id="GO:0031966">
    <property type="term" value="C:mitochondrial membrane"/>
    <property type="evidence" value="ECO:0007669"/>
    <property type="project" value="UniProtKB-SubCell"/>
</dbReference>
<evidence type="ECO:0000256" key="9">
    <source>
        <dbReference type="ARBA" id="ARBA00023006"/>
    </source>
</evidence>
<evidence type="ECO:0000256" key="18">
    <source>
        <dbReference type="SAM" id="Coils"/>
    </source>
</evidence>
<dbReference type="PRINTS" id="PR00380">
    <property type="entry name" value="KINESINHEAVY"/>
</dbReference>
<dbReference type="InterPro" id="IPR009011">
    <property type="entry name" value="Man6P_isomerase_rcpt-bd_dom_sf"/>
</dbReference>
<evidence type="ECO:0000256" key="1">
    <source>
        <dbReference type="ARBA" id="ARBA00004304"/>
    </source>
</evidence>
<dbReference type="PANTHER" id="PTHR47968">
    <property type="entry name" value="CENTROMERE PROTEIN E"/>
    <property type="match status" value="1"/>
</dbReference>
<reference evidence="22 23" key="1">
    <citation type="journal article" date="2006" name="Nature">
        <title>Global trends of whole-genome duplications revealed by the ciliate Paramecium tetraurelia.</title>
        <authorList>
            <consortium name="Genoscope"/>
            <person name="Aury J.-M."/>
            <person name="Jaillon O."/>
            <person name="Duret L."/>
            <person name="Noel B."/>
            <person name="Jubin C."/>
            <person name="Porcel B.M."/>
            <person name="Segurens B."/>
            <person name="Daubin V."/>
            <person name="Anthouard V."/>
            <person name="Aiach N."/>
            <person name="Arnaiz O."/>
            <person name="Billaut A."/>
            <person name="Beisson J."/>
            <person name="Blanc I."/>
            <person name="Bouhouche K."/>
            <person name="Camara F."/>
            <person name="Duharcourt S."/>
            <person name="Guigo R."/>
            <person name="Gogendeau D."/>
            <person name="Katinka M."/>
            <person name="Keller A.-M."/>
            <person name="Kissmehl R."/>
            <person name="Klotz C."/>
            <person name="Koll F."/>
            <person name="Le Moue A."/>
            <person name="Lepere C."/>
            <person name="Malinsky S."/>
            <person name="Nowacki M."/>
            <person name="Nowak J.K."/>
            <person name="Plattner H."/>
            <person name="Poulain J."/>
            <person name="Ruiz F."/>
            <person name="Serrano V."/>
            <person name="Zagulski M."/>
            <person name="Dessen P."/>
            <person name="Betermier M."/>
            <person name="Weissenbach J."/>
            <person name="Scarpelli C."/>
            <person name="Schachter V."/>
            <person name="Sperling L."/>
            <person name="Meyer E."/>
            <person name="Cohen J."/>
            <person name="Wincker P."/>
        </authorList>
    </citation>
    <scope>NUCLEOTIDE SEQUENCE [LARGE SCALE GENOMIC DNA]</scope>
    <source>
        <strain evidence="22 23">Stock d4-2</strain>
    </source>
</reference>
<evidence type="ECO:0000313" key="22">
    <source>
        <dbReference type="EMBL" id="CAK66431.1"/>
    </source>
</evidence>
<evidence type="ECO:0000256" key="11">
    <source>
        <dbReference type="ARBA" id="ARBA00023054"/>
    </source>
</evidence>
<dbReference type="InterPro" id="IPR036961">
    <property type="entry name" value="Kinesin_motor_dom_sf"/>
</dbReference>
<sequence length="965" mass="111160">MENIQVVVRIRPSNGQEKDNNDLEIWSVNNQDTITISNDRFNDLVRMRKFVPGQRVEFTFNQCFDPKHTTKFIYQQQIQRITLSSLQGINGTVFMYGQTGSGKTYTMMGYDQEEGILKQALKDLFGEIEKQQDRQFFLRCSYVEIYTDQVYDLLSTQERLSETLLINEDFNREFVIKGAIEEVVTTIDEIMDILQFGESNRHYASTVMNHCSSRSHTIFRLYVRCVPNTIGPNSVITESILNFVDLAGSEKINIHDSMLKKRGTSAGGNRQNESKHINKSLFFLTQVISLRAQGRNDQHIPYRNSPLTKILRSSLGGNSRTAIILCINPCYSQFEQTVSTLRFGTNAKKIENNVSKNIVGFDNDESLNRVIKDYESKIEELQKARVDDKQQQEMMLKIIEKLEEQRKIFKSQFDTSDHIQAMINKDVPYQWTHLHYHGVGVLWVPEKGSRDIEVKQDIIDSFGMIKKYQNLEEEFIILKSEKQTLESQLNEIKQKQQEVIIQTKKRYANQKAKTRKYKQLSKDLQDERNKLQKIALCYHNMIDVDEMMLLNNVTLDQMLDNIQIMMQNIYKVKLRKEMKLKGENVDTLKLKSSRPIKYPKYLFDTSAINVQFWDVNENKKTEETSKSEIESFQSYFQSQLNQSSPTYTDMQSSIQQFKEPFKHICSHEKNGPNKSGKENFEPSFKKNQIILDEIINITKMFSLLLLITTSYATDKNCLWHDSYGYTYDISKLHNINNYQVPDTDTSMGMFNMVYEFNFCTGAVRCQGREVAAFEALEVMGKVTENCDVLGLKETQEFGYVNPVYPELGISVTYKQGDMCFDVKDDGGLQKIIADNEQMQMSPRSVTFEVTCGKDEPNFRVIDSSKCNIRLGIQHSAGCRSGSSPSGGSQTLLLYFILGAGLYFGGGIAYNKKQYQLSGVDALPHSHFWRDFPHLVKDGINFTVIKVFGMIKKFRGLSSEGGYAVI</sequence>
<evidence type="ECO:0000256" key="15">
    <source>
        <dbReference type="ARBA" id="ARBA00023175"/>
    </source>
</evidence>
<dbReference type="InParanoid" id="A0C6L4"/>
<dbReference type="CDD" id="cd00106">
    <property type="entry name" value="KISc"/>
    <property type="match status" value="1"/>
</dbReference>
<dbReference type="Gene3D" id="2.70.130.10">
    <property type="entry name" value="Mannose-6-phosphate receptor binding domain"/>
    <property type="match status" value="1"/>
</dbReference>
<dbReference type="GO" id="GO:0007018">
    <property type="term" value="P:microtubule-based movement"/>
    <property type="evidence" value="ECO:0000318"/>
    <property type="project" value="GO_Central"/>
</dbReference>
<evidence type="ECO:0000256" key="4">
    <source>
        <dbReference type="ARBA" id="ARBA00005363"/>
    </source>
</evidence>
<dbReference type="OrthoDB" id="313052at2759"/>
<protein>
    <recommendedName>
        <fullName evidence="5">Autophagy-related protein 27</fullName>
    </recommendedName>
</protein>
<dbReference type="SMART" id="SM00129">
    <property type="entry name" value="KISc"/>
    <property type="match status" value="1"/>
</dbReference>
<dbReference type="GO" id="GO:0003777">
    <property type="term" value="F:microtubule motor activity"/>
    <property type="evidence" value="ECO:0000318"/>
    <property type="project" value="GO_Central"/>
</dbReference>
<dbReference type="GO" id="GO:0006914">
    <property type="term" value="P:autophagy"/>
    <property type="evidence" value="ECO:0007669"/>
    <property type="project" value="UniProtKB-KW"/>
</dbReference>
<feature type="domain" description="MRH" evidence="21">
    <location>
        <begin position="715"/>
        <end position="880"/>
    </location>
</feature>
<dbReference type="Pfam" id="PF09451">
    <property type="entry name" value="ATG27"/>
    <property type="match status" value="1"/>
</dbReference>
<dbReference type="RefSeq" id="XP_001433828.1">
    <property type="nucleotide sequence ID" value="XM_001433791.1"/>
</dbReference>
<keyword evidence="15 17" id="KW-0505">Motor protein</keyword>
<keyword evidence="16" id="KW-0968">Cytoplasmic vesicle</keyword>
<keyword evidence="17" id="KW-0067">ATP-binding</keyword>
<evidence type="ECO:0000256" key="8">
    <source>
        <dbReference type="ARBA" id="ARBA00022989"/>
    </source>
</evidence>
<dbReference type="InterPro" id="IPR001752">
    <property type="entry name" value="Kinesin_motor_dom"/>
</dbReference>
<dbReference type="GO" id="GO:0005524">
    <property type="term" value="F:ATP binding"/>
    <property type="evidence" value="ECO:0007669"/>
    <property type="project" value="UniProtKB-UniRule"/>
</dbReference>
<feature type="transmembrane region" description="Helical" evidence="19">
    <location>
        <begin position="891"/>
        <end position="909"/>
    </location>
</feature>
<evidence type="ECO:0000256" key="10">
    <source>
        <dbReference type="ARBA" id="ARBA00023034"/>
    </source>
</evidence>
<dbReference type="SUPFAM" id="SSF50911">
    <property type="entry name" value="Mannose 6-phosphate receptor domain"/>
    <property type="match status" value="1"/>
</dbReference>
<dbReference type="GO" id="GO:0005871">
    <property type="term" value="C:kinesin complex"/>
    <property type="evidence" value="ECO:0000318"/>
    <property type="project" value="GO_Central"/>
</dbReference>
<keyword evidence="8 19" id="KW-1133">Transmembrane helix</keyword>
<dbReference type="GeneID" id="5019613"/>
<evidence type="ECO:0000256" key="12">
    <source>
        <dbReference type="ARBA" id="ARBA00023128"/>
    </source>
</evidence>
<dbReference type="GO" id="GO:0008017">
    <property type="term" value="F:microtubule binding"/>
    <property type="evidence" value="ECO:0000318"/>
    <property type="project" value="GO_Central"/>
</dbReference>
<dbReference type="STRING" id="5888.A0C6L4"/>
<comment type="similarity">
    <text evidence="17">Belongs to the TRAFAC class myosin-kinesin ATPase superfamily. Kinesin family.</text>
</comment>
<dbReference type="HOGENOM" id="CLU_013043_0_0_1"/>
<dbReference type="FunFam" id="3.40.850.10:FF:000170">
    <property type="entry name" value="Kinesin-like protein"/>
    <property type="match status" value="1"/>
</dbReference>
<dbReference type="GO" id="GO:0005737">
    <property type="term" value="C:cytoplasm"/>
    <property type="evidence" value="ECO:0000318"/>
    <property type="project" value="GO_Central"/>
</dbReference>
<dbReference type="InterPro" id="IPR018939">
    <property type="entry name" value="Autophagy-rel_prot_27"/>
</dbReference>
<evidence type="ECO:0000256" key="7">
    <source>
        <dbReference type="ARBA" id="ARBA00022729"/>
    </source>
</evidence>
<evidence type="ECO:0000256" key="16">
    <source>
        <dbReference type="ARBA" id="ARBA00023329"/>
    </source>
</evidence>
<dbReference type="PROSITE" id="PS51914">
    <property type="entry name" value="MRH"/>
    <property type="match status" value="1"/>
</dbReference>
<dbReference type="TCDB" id="9.B.247.1.8">
    <property type="family name" value="the mannose 6-phosphate receptor (m6pr) family"/>
</dbReference>
<dbReference type="SUPFAM" id="SSF52540">
    <property type="entry name" value="P-loop containing nucleoside triphosphate hydrolases"/>
    <property type="match status" value="1"/>
</dbReference>
<organism evidence="22 23">
    <name type="scientific">Paramecium tetraurelia</name>
    <dbReference type="NCBI Taxonomy" id="5888"/>
    <lineage>
        <taxon>Eukaryota</taxon>
        <taxon>Sar</taxon>
        <taxon>Alveolata</taxon>
        <taxon>Ciliophora</taxon>
        <taxon>Intramacronucleata</taxon>
        <taxon>Oligohymenophorea</taxon>
        <taxon>Peniculida</taxon>
        <taxon>Parameciidae</taxon>
        <taxon>Paramecium</taxon>
    </lineage>
</organism>
<dbReference type="OMA" id="CSHEKNG"/>
<evidence type="ECO:0000256" key="19">
    <source>
        <dbReference type="SAM" id="Phobius"/>
    </source>
</evidence>
<comment type="subcellular location">
    <subcellularLocation>
        <location evidence="2">Cytoplasmic vesicle membrane</location>
        <topology evidence="2">Single-pass type I membrane protein</topology>
    </subcellularLocation>
    <subcellularLocation>
        <location evidence="3">Golgi apparatus membrane</location>
    </subcellularLocation>
    <subcellularLocation>
        <location evidence="1">Mitochondrion membrane</location>
        <topology evidence="1">Single-pass membrane protein</topology>
    </subcellularLocation>
</comment>
<feature type="coiled-coil region" evidence="18">
    <location>
        <begin position="468"/>
        <end position="530"/>
    </location>
</feature>
<evidence type="ECO:0000256" key="6">
    <source>
        <dbReference type="ARBA" id="ARBA00022692"/>
    </source>
</evidence>
<keyword evidence="17" id="KW-0547">Nucleotide-binding</keyword>
<name>A0C6L4_PARTE</name>
<keyword evidence="14" id="KW-1015">Disulfide bond</keyword>
<evidence type="ECO:0000256" key="2">
    <source>
        <dbReference type="ARBA" id="ARBA00004358"/>
    </source>
</evidence>
<keyword evidence="7" id="KW-0732">Signal</keyword>
<evidence type="ECO:0000259" key="20">
    <source>
        <dbReference type="PROSITE" id="PS50067"/>
    </source>
</evidence>
<dbReference type="InterPro" id="IPR027417">
    <property type="entry name" value="P-loop_NTPase"/>
</dbReference>
<keyword evidence="9" id="KW-0072">Autophagy</keyword>
<feature type="coiled-coil region" evidence="18">
    <location>
        <begin position="364"/>
        <end position="391"/>
    </location>
</feature>
<feature type="binding site" evidence="17">
    <location>
        <begin position="97"/>
        <end position="104"/>
    </location>
    <ligand>
        <name>ATP</name>
        <dbReference type="ChEBI" id="CHEBI:30616"/>
    </ligand>
</feature>
<dbReference type="Gene3D" id="3.40.850.10">
    <property type="entry name" value="Kinesin motor domain"/>
    <property type="match status" value="1"/>
</dbReference>
<evidence type="ECO:0000256" key="5">
    <source>
        <dbReference type="ARBA" id="ARBA00013776"/>
    </source>
</evidence>
<evidence type="ECO:0000256" key="13">
    <source>
        <dbReference type="ARBA" id="ARBA00023136"/>
    </source>
</evidence>
<keyword evidence="10" id="KW-0333">Golgi apparatus</keyword>
<dbReference type="Proteomes" id="UP000000600">
    <property type="component" value="Unassembled WGS sequence"/>
</dbReference>
<dbReference type="Pfam" id="PF00225">
    <property type="entry name" value="Kinesin"/>
    <property type="match status" value="1"/>
</dbReference>
<dbReference type="GO" id="GO:0030659">
    <property type="term" value="C:cytoplasmic vesicle membrane"/>
    <property type="evidence" value="ECO:0007669"/>
    <property type="project" value="UniProtKB-SubCell"/>
</dbReference>
<gene>
    <name evidence="22" type="ORF">GSPATT00035560001</name>
</gene>
<keyword evidence="23" id="KW-1185">Reference proteome</keyword>
<dbReference type="InterPro" id="IPR027640">
    <property type="entry name" value="Kinesin-like_fam"/>
</dbReference>
<evidence type="ECO:0000259" key="21">
    <source>
        <dbReference type="PROSITE" id="PS51914"/>
    </source>
</evidence>
<dbReference type="GO" id="GO:0016887">
    <property type="term" value="F:ATP hydrolysis activity"/>
    <property type="evidence" value="ECO:0000318"/>
    <property type="project" value="GO_Central"/>
</dbReference>
<evidence type="ECO:0000313" key="23">
    <source>
        <dbReference type="Proteomes" id="UP000000600"/>
    </source>
</evidence>
<dbReference type="EMBL" id="CT868044">
    <property type="protein sequence ID" value="CAK66431.1"/>
    <property type="molecule type" value="Genomic_DNA"/>
</dbReference>
<dbReference type="PROSITE" id="PS50067">
    <property type="entry name" value="KINESIN_MOTOR_2"/>
    <property type="match status" value="1"/>
</dbReference>